<dbReference type="EMBL" id="UOFL01000043">
    <property type="protein sequence ID" value="VAW73378.1"/>
    <property type="molecule type" value="Genomic_DNA"/>
</dbReference>
<dbReference type="InterPro" id="IPR056509">
    <property type="entry name" value="Imm33-like"/>
</dbReference>
<reference evidence="2" key="1">
    <citation type="submission" date="2018-06" db="EMBL/GenBank/DDBJ databases">
        <authorList>
            <person name="Zhirakovskaya E."/>
        </authorList>
    </citation>
    <scope>NUCLEOTIDE SEQUENCE</scope>
</reference>
<proteinExistence type="predicted"/>
<protein>
    <recommendedName>
        <fullName evidence="1">Imm33-like domain-containing protein</fullName>
    </recommendedName>
</protein>
<accession>A0A3B0XYC2</accession>
<feature type="domain" description="Imm33-like" evidence="1">
    <location>
        <begin position="104"/>
        <end position="200"/>
    </location>
</feature>
<sequence length="220" mass="25423">MKQIDVALTNKFIQKFSYTVENNIPISLTEWFSGWVEKYIDEQVEEVGEAAFKDKEFIRFGWSRLRVRLTEKMLILEAPDFRTFPVEWKKDLTIVLQIAVLHNQVPESFELTPQPTFLDDTVVVGEGFDRFPMFMSRTEQNEESTGRSGWFMASMSDDIDTSDTSNFHLISLYEAAVKAPHILEYLGMPEGTQVVFTSSKPKVLHNNQDLSVVKDHYQPV</sequence>
<dbReference type="AlphaFoldDB" id="A0A3B0XYC2"/>
<evidence type="ECO:0000313" key="2">
    <source>
        <dbReference type="EMBL" id="VAW73378.1"/>
    </source>
</evidence>
<evidence type="ECO:0000259" key="1">
    <source>
        <dbReference type="Pfam" id="PF24719"/>
    </source>
</evidence>
<gene>
    <name evidence="2" type="ORF">MNBD_GAMMA12-3341</name>
</gene>
<organism evidence="2">
    <name type="scientific">hydrothermal vent metagenome</name>
    <dbReference type="NCBI Taxonomy" id="652676"/>
    <lineage>
        <taxon>unclassified sequences</taxon>
        <taxon>metagenomes</taxon>
        <taxon>ecological metagenomes</taxon>
    </lineage>
</organism>
<dbReference type="Pfam" id="PF24719">
    <property type="entry name" value="Imm33-like"/>
    <property type="match status" value="1"/>
</dbReference>
<name>A0A3B0XYC2_9ZZZZ</name>